<dbReference type="Pfam" id="PF01544">
    <property type="entry name" value="CorA"/>
    <property type="match status" value="1"/>
</dbReference>
<proteinExistence type="inferred from homology"/>
<dbReference type="RefSeq" id="WP_191909003.1">
    <property type="nucleotide sequence ID" value="NZ_CP042582.1"/>
</dbReference>
<dbReference type="GO" id="GO:0005886">
    <property type="term" value="C:plasma membrane"/>
    <property type="evidence" value="ECO:0007669"/>
    <property type="project" value="UniProtKB-SubCell"/>
</dbReference>
<dbReference type="SUPFAM" id="SSF144083">
    <property type="entry name" value="Magnesium transport protein CorA, transmembrane region"/>
    <property type="match status" value="1"/>
</dbReference>
<evidence type="ECO:0000256" key="5">
    <source>
        <dbReference type="ARBA" id="ARBA00022519"/>
    </source>
</evidence>
<evidence type="ECO:0000256" key="8">
    <source>
        <dbReference type="ARBA" id="ARBA00022989"/>
    </source>
</evidence>
<evidence type="ECO:0000256" key="3">
    <source>
        <dbReference type="ARBA" id="ARBA00022448"/>
    </source>
</evidence>
<evidence type="ECO:0000256" key="7">
    <source>
        <dbReference type="ARBA" id="ARBA00022833"/>
    </source>
</evidence>
<keyword evidence="5" id="KW-0997">Cell inner membrane</keyword>
<accession>A0A5J6N152</accession>
<keyword evidence="4" id="KW-1003">Cell membrane</keyword>
<dbReference type="GO" id="GO:0015095">
    <property type="term" value="F:magnesium ion transmembrane transporter activity"/>
    <property type="evidence" value="ECO:0007669"/>
    <property type="project" value="TreeGrafter"/>
</dbReference>
<evidence type="ECO:0000256" key="11">
    <source>
        <dbReference type="SAM" id="Phobius"/>
    </source>
</evidence>
<dbReference type="Proteomes" id="UP000325797">
    <property type="component" value="Chromosome"/>
</dbReference>
<name>A0A5J6N152_9PROT</name>
<dbReference type="Gene3D" id="1.20.58.340">
    <property type="entry name" value="Magnesium transport protein CorA, transmembrane region"/>
    <property type="match status" value="2"/>
</dbReference>
<evidence type="ECO:0000256" key="1">
    <source>
        <dbReference type="ARBA" id="ARBA00004651"/>
    </source>
</evidence>
<keyword evidence="7" id="KW-0862">Zinc</keyword>
<sequence length="347" mass="38167">MPPVQALFWLQAEKRALPGLVWAWRFGPTGAPAPLAPDQPIDLDAAPSDWFWLHFDLLDMRAHGWLTHAPYLPDSARLMLLSAQEHPALQAKDGVLAGALPDIVREMDDRSEQSSHLRFVLTHNALVTGGRHVLQATLELQKAIEQGQAMAAPGALLQSIVDQIAADIGGRLHILSDGFDKIEDRLLVENTAIDNLGLARQRRHLVRVHRRLAGLCALLERTDPASGLEQAVARQRIDIQHCLHRFSSLDHEAMAMLERGRLLQDEIATRLATETNRHLHALSILTALLLPPSLVFGIFGMNVGGLPLGQTHFGIVITLALAAISAGLAFGSLRRLTRFLKRRGVVK</sequence>
<protein>
    <recommendedName>
        <fullName evidence="14">Transporter</fullName>
    </recommendedName>
</protein>
<evidence type="ECO:0000256" key="6">
    <source>
        <dbReference type="ARBA" id="ARBA00022692"/>
    </source>
</evidence>
<dbReference type="InterPro" id="IPR002523">
    <property type="entry name" value="MgTranspt_CorA/ZnTranspt_ZntB"/>
</dbReference>
<dbReference type="SUPFAM" id="SSF143865">
    <property type="entry name" value="CorA soluble domain-like"/>
    <property type="match status" value="1"/>
</dbReference>
<dbReference type="InterPro" id="IPR045863">
    <property type="entry name" value="CorA_TM1_TM2"/>
</dbReference>
<keyword evidence="6 11" id="KW-0812">Transmembrane</keyword>
<keyword evidence="8 11" id="KW-1133">Transmembrane helix</keyword>
<keyword evidence="9" id="KW-0406">Ion transport</keyword>
<dbReference type="PANTHER" id="PTHR46494">
    <property type="entry name" value="CORA FAMILY METAL ION TRANSPORTER (EUROFUNG)"/>
    <property type="match status" value="1"/>
</dbReference>
<evidence type="ECO:0000256" key="2">
    <source>
        <dbReference type="ARBA" id="ARBA00009765"/>
    </source>
</evidence>
<dbReference type="InterPro" id="IPR045861">
    <property type="entry name" value="CorA_cytoplasmic_dom"/>
</dbReference>
<feature type="transmembrane region" description="Helical" evidence="11">
    <location>
        <begin position="313"/>
        <end position="333"/>
    </location>
</feature>
<keyword evidence="13" id="KW-1185">Reference proteome</keyword>
<comment type="similarity">
    <text evidence="2">Belongs to the CorA metal ion transporter (MIT) (TC 1.A.35) family.</text>
</comment>
<dbReference type="GO" id="GO:0015087">
    <property type="term" value="F:cobalt ion transmembrane transporter activity"/>
    <property type="evidence" value="ECO:0007669"/>
    <property type="project" value="TreeGrafter"/>
</dbReference>
<evidence type="ECO:0000256" key="4">
    <source>
        <dbReference type="ARBA" id="ARBA00022475"/>
    </source>
</evidence>
<dbReference type="GO" id="GO:0000287">
    <property type="term" value="F:magnesium ion binding"/>
    <property type="evidence" value="ECO:0007669"/>
    <property type="project" value="TreeGrafter"/>
</dbReference>
<dbReference type="AlphaFoldDB" id="A0A5J6N152"/>
<evidence type="ECO:0008006" key="14">
    <source>
        <dbReference type="Google" id="ProtNLM"/>
    </source>
</evidence>
<evidence type="ECO:0000256" key="10">
    <source>
        <dbReference type="ARBA" id="ARBA00023136"/>
    </source>
</evidence>
<evidence type="ECO:0000313" key="12">
    <source>
        <dbReference type="EMBL" id="QEX22685.1"/>
    </source>
</evidence>
<gene>
    <name evidence="12" type="ORF">FRZ61_26170</name>
</gene>
<comment type="subcellular location">
    <subcellularLocation>
        <location evidence="1">Cell membrane</location>
        <topology evidence="1">Multi-pass membrane protein</topology>
    </subcellularLocation>
</comment>
<evidence type="ECO:0000313" key="13">
    <source>
        <dbReference type="Proteomes" id="UP000325797"/>
    </source>
</evidence>
<keyword evidence="3" id="KW-0813">Transport</keyword>
<organism evidence="12 13">
    <name type="scientific">Hypericibacter adhaerens</name>
    <dbReference type="NCBI Taxonomy" id="2602016"/>
    <lineage>
        <taxon>Bacteria</taxon>
        <taxon>Pseudomonadati</taxon>
        <taxon>Pseudomonadota</taxon>
        <taxon>Alphaproteobacteria</taxon>
        <taxon>Rhodospirillales</taxon>
        <taxon>Dongiaceae</taxon>
        <taxon>Hypericibacter</taxon>
    </lineage>
</organism>
<dbReference type="KEGG" id="hadh:FRZ61_26170"/>
<dbReference type="GO" id="GO:0050897">
    <property type="term" value="F:cobalt ion binding"/>
    <property type="evidence" value="ECO:0007669"/>
    <property type="project" value="TreeGrafter"/>
</dbReference>
<dbReference type="Gene3D" id="3.30.460.20">
    <property type="entry name" value="CorA soluble domain-like"/>
    <property type="match status" value="1"/>
</dbReference>
<feature type="transmembrane region" description="Helical" evidence="11">
    <location>
        <begin position="279"/>
        <end position="301"/>
    </location>
</feature>
<keyword evidence="10 11" id="KW-0472">Membrane</keyword>
<evidence type="ECO:0000256" key="9">
    <source>
        <dbReference type="ARBA" id="ARBA00023065"/>
    </source>
</evidence>
<dbReference type="PANTHER" id="PTHR46494:SF3">
    <property type="entry name" value="ZINC TRANSPORT PROTEIN ZNTB"/>
    <property type="match status" value="1"/>
</dbReference>
<dbReference type="EMBL" id="CP042582">
    <property type="protein sequence ID" value="QEX22685.1"/>
    <property type="molecule type" value="Genomic_DNA"/>
</dbReference>
<reference evidence="12 13" key="1">
    <citation type="submission" date="2019-08" db="EMBL/GenBank/DDBJ databases">
        <title>Hyperibacter terrae gen. nov., sp. nov. and Hyperibacter viscosus sp. nov., two new members in the family Rhodospirillaceae isolated from the rhizosphere of Hypericum perforatum.</title>
        <authorList>
            <person name="Noviana Z."/>
        </authorList>
    </citation>
    <scope>NUCLEOTIDE SEQUENCE [LARGE SCALE GENOMIC DNA]</scope>
    <source>
        <strain evidence="12 13">R5959</strain>
    </source>
</reference>